<evidence type="ECO:0000313" key="2">
    <source>
        <dbReference type="Proteomes" id="UP000004995"/>
    </source>
</evidence>
<dbReference type="EMBL" id="AGNK02000586">
    <property type="status" value="NOT_ANNOTATED_CDS"/>
    <property type="molecule type" value="Genomic_DNA"/>
</dbReference>
<proteinExistence type="predicted"/>
<name>K3YXH5_SETIT</name>
<dbReference type="AlphaFoldDB" id="K3YXH5"/>
<dbReference type="EnsemblPlants" id="KQL31914">
    <property type="protein sequence ID" value="KQL31914"/>
    <property type="gene ID" value="SETIT_018971mg"/>
</dbReference>
<organism evidence="1 2">
    <name type="scientific">Setaria italica</name>
    <name type="common">Foxtail millet</name>
    <name type="synonym">Panicum italicum</name>
    <dbReference type="NCBI Taxonomy" id="4555"/>
    <lineage>
        <taxon>Eukaryota</taxon>
        <taxon>Viridiplantae</taxon>
        <taxon>Streptophyta</taxon>
        <taxon>Embryophyta</taxon>
        <taxon>Tracheophyta</taxon>
        <taxon>Spermatophyta</taxon>
        <taxon>Magnoliopsida</taxon>
        <taxon>Liliopsida</taxon>
        <taxon>Poales</taxon>
        <taxon>Poaceae</taxon>
        <taxon>PACMAD clade</taxon>
        <taxon>Panicoideae</taxon>
        <taxon>Panicodae</taxon>
        <taxon>Paniceae</taxon>
        <taxon>Cenchrinae</taxon>
        <taxon>Setaria</taxon>
    </lineage>
</organism>
<evidence type="ECO:0000313" key="1">
    <source>
        <dbReference type="EnsemblPlants" id="KQL31914"/>
    </source>
</evidence>
<reference evidence="1" key="2">
    <citation type="submission" date="2018-08" db="UniProtKB">
        <authorList>
            <consortium name="EnsemblPlants"/>
        </authorList>
    </citation>
    <scope>IDENTIFICATION</scope>
    <source>
        <strain evidence="1">Yugu1</strain>
    </source>
</reference>
<dbReference type="InParanoid" id="K3YXH5"/>
<dbReference type="Gramene" id="KQL31914">
    <property type="protein sequence ID" value="KQL31914"/>
    <property type="gene ID" value="SETIT_018971mg"/>
</dbReference>
<dbReference type="Proteomes" id="UP000004995">
    <property type="component" value="Unassembled WGS sequence"/>
</dbReference>
<dbReference type="HOGENOM" id="CLU_2890059_0_0_1"/>
<keyword evidence="2" id="KW-1185">Reference proteome</keyword>
<sequence>MDIKCSKYLEPRNNILIFVVAWLGLSSSRQALCRILAFLPFMEFSKQNFEAYEVANSNHDCQS</sequence>
<reference evidence="2" key="1">
    <citation type="journal article" date="2012" name="Nat. Biotechnol.">
        <title>Reference genome sequence of the model plant Setaria.</title>
        <authorList>
            <person name="Bennetzen J.L."/>
            <person name="Schmutz J."/>
            <person name="Wang H."/>
            <person name="Percifield R."/>
            <person name="Hawkins J."/>
            <person name="Pontaroli A.C."/>
            <person name="Estep M."/>
            <person name="Feng L."/>
            <person name="Vaughn J.N."/>
            <person name="Grimwood J."/>
            <person name="Jenkins J."/>
            <person name="Barry K."/>
            <person name="Lindquist E."/>
            <person name="Hellsten U."/>
            <person name="Deshpande S."/>
            <person name="Wang X."/>
            <person name="Wu X."/>
            <person name="Mitros T."/>
            <person name="Triplett J."/>
            <person name="Yang X."/>
            <person name="Ye C.Y."/>
            <person name="Mauro-Herrera M."/>
            <person name="Wang L."/>
            <person name="Li P."/>
            <person name="Sharma M."/>
            <person name="Sharma R."/>
            <person name="Ronald P.C."/>
            <person name="Panaud O."/>
            <person name="Kellogg E.A."/>
            <person name="Brutnell T.P."/>
            <person name="Doust A.N."/>
            <person name="Tuskan G.A."/>
            <person name="Rokhsar D."/>
            <person name="Devos K.M."/>
        </authorList>
    </citation>
    <scope>NUCLEOTIDE SEQUENCE [LARGE SCALE GENOMIC DNA]</scope>
    <source>
        <strain evidence="2">cv. Yugu1</strain>
    </source>
</reference>
<accession>K3YXH5</accession>
<protein>
    <submittedName>
        <fullName evidence="1">Uncharacterized protein</fullName>
    </submittedName>
</protein>